<dbReference type="SMART" id="SM00248">
    <property type="entry name" value="ANK"/>
    <property type="match status" value="7"/>
</dbReference>
<keyword evidence="5" id="KW-1185">Reference proteome</keyword>
<dbReference type="SUPFAM" id="SSF48403">
    <property type="entry name" value="Ankyrin repeat"/>
    <property type="match status" value="1"/>
</dbReference>
<sequence length="1261" mass="140001">MDHATRPTGPAVSLARSLSTLSTSKQMPTKEERDIVNALMQKQRDLAGNQKSGMFTIKEANPVLLQIADGCIPDATPGMILALFNSGANVSIERPKSSSLLKRFSGKDQLEVRSKVLERAAANCSAEVFAVLSPSADEQSINEALLVTMARQDAVKTSMLLVRGANATPLCKQFMELVYTGPLDIVEALLLGNKGACTTCRNEGLLHAAEAGDISTATLLLRAGGDPAFKEGKALFEIISRGLEDLAIEMALSKTMAQHPPSPILGQAASMAYTHNQLATLEACLSMDPCSPEIVGILHQAFMESRVDVVEMVARSAQTAVELLNAVATSQDDIDMGALTRQIAVRDALAFHLQEAANIYDLELSSRMVDALLSSGLRGDPVIEALALVARKQLPVQIEPQRSEILHILFSKGFADVNARNGSLVIEAAVEGQLEVLRLFLQQSVSTETISATLSQAMDMPMPALRLEVLQTIFGHNKIAIDERLQLHGLVVASMAFAMDVLQFLSSLTTLPPTYSEAFGVYTKGFDRWRTPPGLSVASFLLNHGASGQEVGEALIEAAMHYDRDAFSLLASAASPDSIDHALGSVLENTKLWALPENLWLFHYLTAWGRGGIAANKALVHLASTKPDEPGLTAVIDTLFILGKDLDCNYEKGLALQKAAQNGSISLLAKLMPKVLEPTAVNAALQAAITSSLQDNEVLAVIDVLFGKPDALNLTTDASRLPFPHDRLIIHTCLLARPRSVRVLDRLVQLGFDAKGLVELRLGDDNLRVPILFWAICQEEPKLSIEVVDILIRASAHTINFWCQISGLSPLTAAVIWSRSDVVEKLVAANVETARKDLWGKTALFHASGKGNIAMVNSILTRKPIPNDGSLHEAARNLHHQIAEALIKAKHNVSFPSDLHEGRSPLQELCHCGEANLQNIGDLELTLSTLQRGKCDWLATHKAFGDRNSLFLALENPFPFLITKALLNIIAWRQINDEKNTFTWQDPADRVTYVHSATMYLSRMHFRGLPENEEGLRRLLVEKQCEDRYYALYGPQFPDAIQPPDAVGMPEDIVTENKRRLAERQKRAMKEQDFQEKLQRERIEAEQKLGLVHQAERQKEEAKGKGHLDKMERERAEAQLKLQLEQSRTEQQLNSSRTIEMQKQAAKEKEHRDKMQREQLQAQQKLGINQAQHMQQLNSSRQTERQKQAAKEQEYRDKTQRERLQAQQKFNITQVQHRQQVVNTQTRHRQQLINNQSRHMQQMMLEEDKNQRREVQKLRKK</sequence>
<organism evidence="4 5">
    <name type="scientific">Plectosphaerella plurivora</name>
    <dbReference type="NCBI Taxonomy" id="936078"/>
    <lineage>
        <taxon>Eukaryota</taxon>
        <taxon>Fungi</taxon>
        <taxon>Dikarya</taxon>
        <taxon>Ascomycota</taxon>
        <taxon>Pezizomycotina</taxon>
        <taxon>Sordariomycetes</taxon>
        <taxon>Hypocreomycetidae</taxon>
        <taxon>Glomerellales</taxon>
        <taxon>Plectosphaerellaceae</taxon>
        <taxon>Plectosphaerella</taxon>
    </lineage>
</organism>
<feature type="region of interest" description="Disordered" evidence="3">
    <location>
        <begin position="1091"/>
        <end position="1111"/>
    </location>
</feature>
<feature type="region of interest" description="Disordered" evidence="3">
    <location>
        <begin position="1"/>
        <end position="28"/>
    </location>
</feature>
<feature type="compositionally biased region" description="Basic and acidic residues" evidence="3">
    <location>
        <begin position="1094"/>
        <end position="1111"/>
    </location>
</feature>
<keyword evidence="2" id="KW-0040">ANK repeat</keyword>
<feature type="region of interest" description="Disordered" evidence="3">
    <location>
        <begin position="1124"/>
        <end position="1202"/>
    </location>
</feature>
<evidence type="ECO:0000256" key="3">
    <source>
        <dbReference type="SAM" id="MobiDB-lite"/>
    </source>
</evidence>
<feature type="compositionally biased region" description="Basic and acidic residues" evidence="3">
    <location>
        <begin position="1145"/>
        <end position="1157"/>
    </location>
</feature>
<dbReference type="InterPro" id="IPR002110">
    <property type="entry name" value="Ankyrin_rpt"/>
</dbReference>
<evidence type="ECO:0008006" key="6">
    <source>
        <dbReference type="Google" id="ProtNLM"/>
    </source>
</evidence>
<gene>
    <name evidence="4" type="ORF">F5X68DRAFT_254481</name>
</gene>
<dbReference type="PANTHER" id="PTHR24123:SF33">
    <property type="entry name" value="PROTEIN HOS4"/>
    <property type="match status" value="1"/>
</dbReference>
<feature type="compositionally biased region" description="Polar residues" evidence="3">
    <location>
        <begin position="1124"/>
        <end position="1141"/>
    </location>
</feature>
<evidence type="ECO:0000313" key="5">
    <source>
        <dbReference type="Proteomes" id="UP000770015"/>
    </source>
</evidence>
<feature type="compositionally biased region" description="Basic and acidic residues" evidence="3">
    <location>
        <begin position="1182"/>
        <end position="1202"/>
    </location>
</feature>
<evidence type="ECO:0000256" key="2">
    <source>
        <dbReference type="ARBA" id="ARBA00023043"/>
    </source>
</evidence>
<dbReference type="AlphaFoldDB" id="A0A9P8VE37"/>
<dbReference type="InterPro" id="IPR036770">
    <property type="entry name" value="Ankyrin_rpt-contain_sf"/>
</dbReference>
<evidence type="ECO:0000256" key="1">
    <source>
        <dbReference type="ARBA" id="ARBA00022737"/>
    </source>
</evidence>
<reference evidence="4" key="1">
    <citation type="journal article" date="2021" name="Nat. Commun.">
        <title>Genetic determinants of endophytism in the Arabidopsis root mycobiome.</title>
        <authorList>
            <person name="Mesny F."/>
            <person name="Miyauchi S."/>
            <person name="Thiergart T."/>
            <person name="Pickel B."/>
            <person name="Atanasova L."/>
            <person name="Karlsson M."/>
            <person name="Huettel B."/>
            <person name="Barry K.W."/>
            <person name="Haridas S."/>
            <person name="Chen C."/>
            <person name="Bauer D."/>
            <person name="Andreopoulos W."/>
            <person name="Pangilinan J."/>
            <person name="LaButti K."/>
            <person name="Riley R."/>
            <person name="Lipzen A."/>
            <person name="Clum A."/>
            <person name="Drula E."/>
            <person name="Henrissat B."/>
            <person name="Kohler A."/>
            <person name="Grigoriev I.V."/>
            <person name="Martin F.M."/>
            <person name="Hacquard S."/>
        </authorList>
    </citation>
    <scope>NUCLEOTIDE SEQUENCE</scope>
    <source>
        <strain evidence="4">MPI-SDFR-AT-0117</strain>
    </source>
</reference>
<feature type="compositionally biased region" description="Polar residues" evidence="3">
    <location>
        <begin position="1158"/>
        <end position="1181"/>
    </location>
</feature>
<evidence type="ECO:0000313" key="4">
    <source>
        <dbReference type="EMBL" id="KAH6689852.1"/>
    </source>
</evidence>
<dbReference type="EMBL" id="JAGSXJ010000007">
    <property type="protein sequence ID" value="KAH6689852.1"/>
    <property type="molecule type" value="Genomic_DNA"/>
</dbReference>
<accession>A0A9P8VE37</accession>
<name>A0A9P8VE37_9PEZI</name>
<dbReference type="InterPro" id="IPR051165">
    <property type="entry name" value="Multifunctional_ANK_Repeat"/>
</dbReference>
<dbReference type="Proteomes" id="UP000770015">
    <property type="component" value="Unassembled WGS sequence"/>
</dbReference>
<feature type="compositionally biased region" description="Basic and acidic residues" evidence="3">
    <location>
        <begin position="1246"/>
        <end position="1261"/>
    </location>
</feature>
<dbReference type="OrthoDB" id="194358at2759"/>
<dbReference type="PANTHER" id="PTHR24123">
    <property type="entry name" value="ANKYRIN REPEAT-CONTAINING"/>
    <property type="match status" value="1"/>
</dbReference>
<feature type="region of interest" description="Disordered" evidence="3">
    <location>
        <begin position="1234"/>
        <end position="1261"/>
    </location>
</feature>
<protein>
    <recommendedName>
        <fullName evidence="6">Ankyrin repeat protein</fullName>
    </recommendedName>
</protein>
<proteinExistence type="predicted"/>
<comment type="caution">
    <text evidence="4">The sequence shown here is derived from an EMBL/GenBank/DDBJ whole genome shotgun (WGS) entry which is preliminary data.</text>
</comment>
<keyword evidence="1" id="KW-0677">Repeat</keyword>
<dbReference type="Gene3D" id="1.25.40.20">
    <property type="entry name" value="Ankyrin repeat-containing domain"/>
    <property type="match status" value="2"/>
</dbReference>